<keyword evidence="2" id="KW-1185">Reference proteome</keyword>
<dbReference type="EMBL" id="BAEQ01000043">
    <property type="protein sequence ID" value="GAC29340.1"/>
    <property type="molecule type" value="Genomic_DNA"/>
</dbReference>
<protein>
    <submittedName>
        <fullName evidence="1">Uncharacterized protein</fullName>
    </submittedName>
</protein>
<sequence>MIWISVVGLQQQGNISSSSMKARGSVVYSTSPDISLVRQAPQ</sequence>
<gene>
    <name evidence="1" type="ORF">GPAL_2483</name>
</gene>
<name>K7A1G9_9ALTE</name>
<comment type="caution">
    <text evidence="1">The sequence shown here is derived from an EMBL/GenBank/DDBJ whole genome shotgun (WGS) entry which is preliminary data.</text>
</comment>
<evidence type="ECO:0000313" key="1">
    <source>
        <dbReference type="EMBL" id="GAC29340.1"/>
    </source>
</evidence>
<dbReference type="Proteomes" id="UP000006251">
    <property type="component" value="Unassembled WGS sequence"/>
</dbReference>
<accession>K7A1G9</accession>
<reference evidence="2" key="1">
    <citation type="journal article" date="2014" name="Environ. Microbiol.">
        <title>Comparative genomics of the marine bacterial genus Glaciecola reveals the high degree of genomic diversity and genomic characteristic for cold adaptation.</title>
        <authorList>
            <person name="Qin Q.L."/>
            <person name="Xie B.B."/>
            <person name="Yu Y."/>
            <person name="Shu Y.L."/>
            <person name="Rong J.C."/>
            <person name="Zhang Y.J."/>
            <person name="Zhao D.L."/>
            <person name="Chen X.L."/>
            <person name="Zhang X.Y."/>
            <person name="Chen B."/>
            <person name="Zhou B.C."/>
            <person name="Zhang Y.Z."/>
        </authorList>
    </citation>
    <scope>NUCLEOTIDE SEQUENCE [LARGE SCALE GENOMIC DNA]</scope>
    <source>
        <strain evidence="2">ACAM 615</strain>
    </source>
</reference>
<organism evidence="1 2">
    <name type="scientific">Brumicola pallidula DSM 14239 = ACAM 615</name>
    <dbReference type="NCBI Taxonomy" id="1121922"/>
    <lineage>
        <taxon>Bacteria</taxon>
        <taxon>Pseudomonadati</taxon>
        <taxon>Pseudomonadota</taxon>
        <taxon>Gammaproteobacteria</taxon>
        <taxon>Alteromonadales</taxon>
        <taxon>Alteromonadaceae</taxon>
        <taxon>Brumicola</taxon>
    </lineage>
</organism>
<dbReference type="AlphaFoldDB" id="K7A1G9"/>
<evidence type="ECO:0000313" key="2">
    <source>
        <dbReference type="Proteomes" id="UP000006251"/>
    </source>
</evidence>
<proteinExistence type="predicted"/>